<evidence type="ECO:0000313" key="15">
    <source>
        <dbReference type="Proteomes" id="UP001465755"/>
    </source>
</evidence>
<evidence type="ECO:0000256" key="6">
    <source>
        <dbReference type="ARBA" id="ARBA00022833"/>
    </source>
</evidence>
<keyword evidence="5" id="KW-0547">Nucleotide-binding</keyword>
<dbReference type="PANTHER" id="PTHR11451">
    <property type="entry name" value="THREONINE-TRNA LIGASE"/>
    <property type="match status" value="1"/>
</dbReference>
<name>A0AAW1PAE8_9CHLO</name>
<reference evidence="14 15" key="1">
    <citation type="journal article" date="2024" name="Nat. Commun.">
        <title>Phylogenomics reveals the evolutionary origins of lichenization in chlorophyte algae.</title>
        <authorList>
            <person name="Puginier C."/>
            <person name="Libourel C."/>
            <person name="Otte J."/>
            <person name="Skaloud P."/>
            <person name="Haon M."/>
            <person name="Grisel S."/>
            <person name="Petersen M."/>
            <person name="Berrin J.G."/>
            <person name="Delaux P.M."/>
            <person name="Dal Grande F."/>
            <person name="Keller J."/>
        </authorList>
    </citation>
    <scope>NUCLEOTIDE SEQUENCE [LARGE SCALE GENOMIC DNA]</scope>
    <source>
        <strain evidence="14 15">SAG 2036</strain>
    </source>
</reference>
<keyword evidence="7" id="KW-0067">ATP-binding</keyword>
<evidence type="ECO:0000256" key="2">
    <source>
        <dbReference type="ARBA" id="ARBA00013163"/>
    </source>
</evidence>
<dbReference type="SUPFAM" id="SSF55186">
    <property type="entry name" value="ThrRS/AlaRS common domain"/>
    <property type="match status" value="1"/>
</dbReference>
<dbReference type="EMBL" id="JALJOQ010000038">
    <property type="protein sequence ID" value="KAK9806451.1"/>
    <property type="molecule type" value="Genomic_DNA"/>
</dbReference>
<dbReference type="GO" id="GO:0005524">
    <property type="term" value="F:ATP binding"/>
    <property type="evidence" value="ECO:0007669"/>
    <property type="project" value="UniProtKB-KW"/>
</dbReference>
<protein>
    <recommendedName>
        <fullName evidence="2">threonine--tRNA ligase</fullName>
        <ecNumber evidence="2">6.1.1.3</ecNumber>
    </recommendedName>
    <alternativeName>
        <fullName evidence="10">Threonyl-tRNA synthetase</fullName>
    </alternativeName>
</protein>
<dbReference type="NCBIfam" id="TIGR00418">
    <property type="entry name" value="thrS"/>
    <property type="match status" value="1"/>
</dbReference>
<dbReference type="AlphaFoldDB" id="A0AAW1PAE8"/>
<evidence type="ECO:0000259" key="13">
    <source>
        <dbReference type="PROSITE" id="PS50862"/>
    </source>
</evidence>
<dbReference type="InterPro" id="IPR006195">
    <property type="entry name" value="aa-tRNA-synth_II"/>
</dbReference>
<accession>A0AAW1PAE8</accession>
<keyword evidence="15" id="KW-1185">Reference proteome</keyword>
<dbReference type="InterPro" id="IPR036621">
    <property type="entry name" value="Anticodon-bd_dom_sf"/>
</dbReference>
<dbReference type="Gene3D" id="3.40.50.800">
    <property type="entry name" value="Anticodon-binding domain"/>
    <property type="match status" value="1"/>
</dbReference>
<evidence type="ECO:0000256" key="4">
    <source>
        <dbReference type="ARBA" id="ARBA00022723"/>
    </source>
</evidence>
<comment type="caution">
    <text evidence="14">The sequence shown here is derived from an EMBL/GenBank/DDBJ whole genome shotgun (WGS) entry which is preliminary data.</text>
</comment>
<dbReference type="Proteomes" id="UP001465755">
    <property type="component" value="Unassembled WGS sequence"/>
</dbReference>
<dbReference type="InterPro" id="IPR002320">
    <property type="entry name" value="Thr-tRNA-ligase_IIa"/>
</dbReference>
<dbReference type="InterPro" id="IPR033728">
    <property type="entry name" value="ThrRS_core"/>
</dbReference>
<dbReference type="GO" id="GO:0009570">
    <property type="term" value="C:chloroplast stroma"/>
    <property type="evidence" value="ECO:0007669"/>
    <property type="project" value="TreeGrafter"/>
</dbReference>
<dbReference type="FunFam" id="3.30.930.10:FF:000002">
    <property type="entry name" value="Threonine--tRNA ligase"/>
    <property type="match status" value="1"/>
</dbReference>
<evidence type="ECO:0000256" key="9">
    <source>
        <dbReference type="ARBA" id="ARBA00023146"/>
    </source>
</evidence>
<dbReference type="PANTHER" id="PTHR11451:SF44">
    <property type="entry name" value="THREONINE--TRNA LIGASE, CHLOROPLASTIC_MITOCHONDRIAL 2"/>
    <property type="match status" value="1"/>
</dbReference>
<feature type="domain" description="Aminoacyl-transfer RNA synthetases class-II family profile" evidence="13">
    <location>
        <begin position="302"/>
        <end position="595"/>
    </location>
</feature>
<dbReference type="InterPro" id="IPR045864">
    <property type="entry name" value="aa-tRNA-synth_II/BPL/LPL"/>
</dbReference>
<evidence type="ECO:0000256" key="5">
    <source>
        <dbReference type="ARBA" id="ARBA00022741"/>
    </source>
</evidence>
<feature type="region of interest" description="Disordered" evidence="12">
    <location>
        <begin position="88"/>
        <end position="110"/>
    </location>
</feature>
<evidence type="ECO:0000256" key="8">
    <source>
        <dbReference type="ARBA" id="ARBA00022917"/>
    </source>
</evidence>
<dbReference type="InterPro" id="IPR002314">
    <property type="entry name" value="aa-tRNA-synt_IIb"/>
</dbReference>
<dbReference type="SUPFAM" id="SSF55681">
    <property type="entry name" value="Class II aaRS and biotin synthetases"/>
    <property type="match status" value="1"/>
</dbReference>
<dbReference type="HAMAP" id="MF_00184">
    <property type="entry name" value="Thr_tRNA_synth"/>
    <property type="match status" value="1"/>
</dbReference>
<dbReference type="SUPFAM" id="SSF52954">
    <property type="entry name" value="Class II aaRS ABD-related"/>
    <property type="match status" value="1"/>
</dbReference>
<organism evidence="14 15">
    <name type="scientific">Symbiochloris irregularis</name>
    <dbReference type="NCBI Taxonomy" id="706552"/>
    <lineage>
        <taxon>Eukaryota</taxon>
        <taxon>Viridiplantae</taxon>
        <taxon>Chlorophyta</taxon>
        <taxon>core chlorophytes</taxon>
        <taxon>Trebouxiophyceae</taxon>
        <taxon>Trebouxiales</taxon>
        <taxon>Trebouxiaceae</taxon>
        <taxon>Symbiochloris</taxon>
    </lineage>
</organism>
<dbReference type="GO" id="GO:0046872">
    <property type="term" value="F:metal ion binding"/>
    <property type="evidence" value="ECO:0007669"/>
    <property type="project" value="UniProtKB-KW"/>
</dbReference>
<proteinExistence type="inferred from homology"/>
<evidence type="ECO:0000256" key="10">
    <source>
        <dbReference type="ARBA" id="ARBA00031900"/>
    </source>
</evidence>
<dbReference type="InterPro" id="IPR018163">
    <property type="entry name" value="Thr/Ala-tRNA-synth_IIc_edit"/>
</dbReference>
<dbReference type="PRINTS" id="PR01047">
    <property type="entry name" value="TRNASYNTHTHR"/>
</dbReference>
<gene>
    <name evidence="14" type="ORF">WJX73_008525</name>
</gene>
<keyword evidence="8" id="KW-0648">Protein biosynthesis</keyword>
<keyword evidence="3" id="KW-0436">Ligase</keyword>
<dbReference type="EC" id="6.1.1.3" evidence="2"/>
<dbReference type="Pfam" id="PF07973">
    <property type="entry name" value="tRNA_SAD"/>
    <property type="match status" value="1"/>
</dbReference>
<evidence type="ECO:0000256" key="3">
    <source>
        <dbReference type="ARBA" id="ARBA00022598"/>
    </source>
</evidence>
<keyword evidence="6" id="KW-0862">Zinc</keyword>
<keyword evidence="9" id="KW-0030">Aminoacyl-tRNA synthetase</keyword>
<evidence type="ECO:0000313" key="14">
    <source>
        <dbReference type="EMBL" id="KAK9806451.1"/>
    </source>
</evidence>
<sequence length="701" mass="78322">MQGLLPRAPTVWDHHSSICTCPRVSVAATCSVPDRSARCSAASPSERISASPAKAERIAAPLDALRATGRFSGSRLLQQAAAAAVADRPTAPAQSVAATQSTPLPTSSEDEQLLRIRHSCSHIMAMAVQRLFPGTQVTVGPWIDHGFFYDFDTPAPITDADLKKIQKDMRKIIGQKLPFIREEVSEAEAKRRIEAINEPYKLEILAGITEKHPGKPITIYHLGSNTGTEQDKAAWWDLCAGPHVENTSEIDPSAVELESVAGAYWRGDENRAMLQRIYGTAWRSKDELAAYHNFRAEAARRDHRKLGQELDLFSISDSAGPGLVFWHPRGALVRHLIETFWKETHLANGYNLVNSPHIAKAELWKTSGHYDFYKENMFDQMEVEGDNYQLKPMNCPFHIEIYNHGRYSYRDLPLRWAELGTVYRYERSGTMQGLFRVRGFTQDDGHIFCLPHQLADEIRGTLDLVESVMGAFGFSQLEVNLSTRPDKSVGSDAIWDEAEAALREALETKGWPFKLNEADGAFYGPKIDINVRDAIGRKWQCSTVQLDFNLPERFQMIYMDADNEKQRPIMLHRAIFGSIERFFGILLENYAGAFPLWLAPVQVRILCITNEVVPAAEAVAQSMREAGIRVEVEHGARIAKMIRNAERAKTPVMCVVGKNEAENGTLSVRTYSAGDQGVLPIADVINRVQDAVKLRTAFMGS</sequence>
<comment type="catalytic activity">
    <reaction evidence="11">
        <text>tRNA(Thr) + L-threonine + ATP = L-threonyl-tRNA(Thr) + AMP + diphosphate + H(+)</text>
        <dbReference type="Rhea" id="RHEA:24624"/>
        <dbReference type="Rhea" id="RHEA-COMP:9670"/>
        <dbReference type="Rhea" id="RHEA-COMP:9704"/>
        <dbReference type="ChEBI" id="CHEBI:15378"/>
        <dbReference type="ChEBI" id="CHEBI:30616"/>
        <dbReference type="ChEBI" id="CHEBI:33019"/>
        <dbReference type="ChEBI" id="CHEBI:57926"/>
        <dbReference type="ChEBI" id="CHEBI:78442"/>
        <dbReference type="ChEBI" id="CHEBI:78534"/>
        <dbReference type="ChEBI" id="CHEBI:456215"/>
        <dbReference type="EC" id="6.1.1.3"/>
    </reaction>
</comment>
<dbReference type="PROSITE" id="PS50862">
    <property type="entry name" value="AA_TRNA_LIGASE_II"/>
    <property type="match status" value="1"/>
</dbReference>
<dbReference type="Pfam" id="PF03129">
    <property type="entry name" value="HGTP_anticodon"/>
    <property type="match status" value="1"/>
</dbReference>
<dbReference type="InterPro" id="IPR012947">
    <property type="entry name" value="tRNA_SAD"/>
</dbReference>
<dbReference type="CDD" id="cd00860">
    <property type="entry name" value="ThrRS_anticodon"/>
    <property type="match status" value="1"/>
</dbReference>
<evidence type="ECO:0000256" key="12">
    <source>
        <dbReference type="SAM" id="MobiDB-lite"/>
    </source>
</evidence>
<dbReference type="GO" id="GO:0006435">
    <property type="term" value="P:threonyl-tRNA aminoacylation"/>
    <property type="evidence" value="ECO:0007669"/>
    <property type="project" value="InterPro"/>
</dbReference>
<dbReference type="Pfam" id="PF00587">
    <property type="entry name" value="tRNA-synt_2b"/>
    <property type="match status" value="1"/>
</dbReference>
<evidence type="ECO:0000256" key="1">
    <source>
        <dbReference type="ARBA" id="ARBA00008226"/>
    </source>
</evidence>
<feature type="compositionally biased region" description="Polar residues" evidence="12">
    <location>
        <begin position="96"/>
        <end position="107"/>
    </location>
</feature>
<dbReference type="SMART" id="SM00863">
    <property type="entry name" value="tRNA_SAD"/>
    <property type="match status" value="1"/>
</dbReference>
<dbReference type="InterPro" id="IPR047246">
    <property type="entry name" value="ThrRS_anticodon"/>
</dbReference>
<keyword evidence="4" id="KW-0479">Metal-binding</keyword>
<dbReference type="GO" id="GO:0004829">
    <property type="term" value="F:threonine-tRNA ligase activity"/>
    <property type="evidence" value="ECO:0007669"/>
    <property type="project" value="UniProtKB-EC"/>
</dbReference>
<evidence type="ECO:0000256" key="7">
    <source>
        <dbReference type="ARBA" id="ARBA00022840"/>
    </source>
</evidence>
<dbReference type="CDD" id="cd00771">
    <property type="entry name" value="ThrRS_core"/>
    <property type="match status" value="1"/>
</dbReference>
<dbReference type="Gene3D" id="3.30.54.20">
    <property type="match status" value="1"/>
</dbReference>
<evidence type="ECO:0000256" key="11">
    <source>
        <dbReference type="ARBA" id="ARBA00049515"/>
    </source>
</evidence>
<dbReference type="Gene3D" id="3.30.930.10">
    <property type="entry name" value="Bira Bifunctional Protein, Domain 2"/>
    <property type="match status" value="1"/>
</dbReference>
<dbReference type="Gene3D" id="3.30.980.10">
    <property type="entry name" value="Threonyl-trna Synthetase, Chain A, domain 2"/>
    <property type="match status" value="1"/>
</dbReference>
<comment type="similarity">
    <text evidence="1">Belongs to the class-II aminoacyl-tRNA synthetase family.</text>
</comment>
<dbReference type="InterPro" id="IPR004154">
    <property type="entry name" value="Anticodon-bd"/>
</dbReference>
<dbReference type="FunFam" id="3.40.50.800:FF:000001">
    <property type="entry name" value="Threonine--tRNA ligase"/>
    <property type="match status" value="1"/>
</dbReference>